<sequence length="985" mass="109397">MKQREYRAGDRQHGFVITSVSTLPELNATLVQLRHERTGARMVHLDREDDNNLFSVGFRTTPQDSTGVAHILEHTVLCGSQRFPVRDPFFTMLKRSLSTFMNALTASDWTCYPFASQNKTDFYNLMGIYLDAAFFPLLREQDFRQEGHRLEFAEAGDSSSPLQFKGVVYNEMKGAMADPSSLLHRRLTRALYPTVTYGFNSGGEPADILDLSYEQLKAFHGTYYHPANAWFFTYGNMPLAEHLQAIDEQALCHFDALQVDSGIPDEARYTEPRRVEETFPVDAGESLEHRSIVQLGWLTCPVSDQFERLGMMLLSELLLGNPAAPLYKALLDSKLGQNLAPGTGYHDDYRETYLAVGLQGTDPETVEAVETLILNTLQEIVDTGFSSEQIEAAIHQLEFSCREVNGDQYPYGLLLLMRMFGSWLHADDPVSPLCLEQDLVRLRQELANGPFFENLIRRQLLENPHRVTLLLKPDVEQKSREEKQLKARLENIEKQLSAEDREHLLAQGVALQQTQEAAEDLSCLPTLELSDIPASQPLVDSDPFECQGVPVRWFEQPTNGIGYFTAHLQIDDLPEELFQDVPLFCTLLTKVGAAGKNYLEMAERVSAATGGVQASASLLDGPASLDTFQLGVELRGKALLRNQQPMFDILKDFCTAPDFSDLQRLHTVLQQLKTSLENSVPGSGHSYASRAASGSLTAAGRVREVWSGLHLIHAVKELAARQPEQLSEFAQRLQRLAAAIFRRDRLRCAITAEEPVFRSMQPVLDGFFAEIPAAGASVPPPKRPSPFDDKASGWVAAVPVAYVARVFRAVPLEHPDGAVLMVLAKLLRGGYLHREIREKGGAYGGMANYDAQGGLFAMLSYRDPHLLRTLDVFRDATRWAADGGFAAVDIKEAILGVFSQLDRPLSPGGKGLREFHYVLQGLTPEARQVFRQRILAVDAEALSAAAGRYLVDGWQDSAVSVVAGEDMLQEANLQLGDASLTLGRI</sequence>
<evidence type="ECO:0000256" key="4">
    <source>
        <dbReference type="ARBA" id="ARBA00022723"/>
    </source>
</evidence>
<keyword evidence="5" id="KW-0378">Hydrolase</keyword>
<dbReference type="eggNOG" id="COG1026">
    <property type="taxonomic scope" value="Bacteria"/>
</dbReference>
<dbReference type="GO" id="GO:0004222">
    <property type="term" value="F:metalloendopeptidase activity"/>
    <property type="evidence" value="ECO:0007669"/>
    <property type="project" value="InterPro"/>
</dbReference>
<evidence type="ECO:0000313" key="12">
    <source>
        <dbReference type="Proteomes" id="UP000002534"/>
    </source>
</evidence>
<dbReference type="InterPro" id="IPR055130">
    <property type="entry name" value="PreP_C"/>
</dbReference>
<evidence type="ECO:0000256" key="7">
    <source>
        <dbReference type="ARBA" id="ARBA00023049"/>
    </source>
</evidence>
<feature type="coiled-coil region" evidence="9">
    <location>
        <begin position="475"/>
        <end position="502"/>
    </location>
</feature>
<protein>
    <submittedName>
        <fullName evidence="11">Metalloprotease</fullName>
    </submittedName>
</protein>
<evidence type="ECO:0000259" key="10">
    <source>
        <dbReference type="SMART" id="SM01264"/>
    </source>
</evidence>
<dbReference type="GO" id="GO:0006508">
    <property type="term" value="P:proteolysis"/>
    <property type="evidence" value="ECO:0007669"/>
    <property type="project" value="UniProtKB-KW"/>
</dbReference>
<name>Q3A6S5_SYNC1</name>
<evidence type="ECO:0000256" key="8">
    <source>
        <dbReference type="RuleBase" id="RU004447"/>
    </source>
</evidence>
<evidence type="ECO:0000256" key="6">
    <source>
        <dbReference type="ARBA" id="ARBA00022833"/>
    </source>
</evidence>
<keyword evidence="12" id="KW-1185">Reference proteome</keyword>
<evidence type="ECO:0000256" key="5">
    <source>
        <dbReference type="ARBA" id="ARBA00022801"/>
    </source>
</evidence>
<evidence type="ECO:0000256" key="1">
    <source>
        <dbReference type="ARBA" id="ARBA00001947"/>
    </source>
</evidence>
<dbReference type="InterPro" id="IPR007863">
    <property type="entry name" value="Peptidase_M16_C"/>
</dbReference>
<dbReference type="SUPFAM" id="SSF63411">
    <property type="entry name" value="LuxS/MPP-like metallohydrolase"/>
    <property type="match status" value="4"/>
</dbReference>
<keyword evidence="4" id="KW-0479">Metal-binding</keyword>
<dbReference type="Pfam" id="PF22516">
    <property type="entry name" value="PreP_C"/>
    <property type="match status" value="1"/>
</dbReference>
<dbReference type="FunFam" id="3.30.830.10:FF:000011">
    <property type="entry name" value="Presequence protease, mitochondrial"/>
    <property type="match status" value="1"/>
</dbReference>
<organism evidence="11 12">
    <name type="scientific">Syntrophotalea carbinolica (strain DSM 2380 / NBRC 103641 / GraBd1)</name>
    <name type="common">Pelobacter carbinolicus</name>
    <dbReference type="NCBI Taxonomy" id="338963"/>
    <lineage>
        <taxon>Bacteria</taxon>
        <taxon>Pseudomonadati</taxon>
        <taxon>Thermodesulfobacteriota</taxon>
        <taxon>Desulfuromonadia</taxon>
        <taxon>Desulfuromonadales</taxon>
        <taxon>Syntrophotaleaceae</taxon>
        <taxon>Syntrophotalea</taxon>
    </lineage>
</organism>
<dbReference type="GO" id="GO:0046872">
    <property type="term" value="F:metal ion binding"/>
    <property type="evidence" value="ECO:0007669"/>
    <property type="project" value="UniProtKB-KW"/>
</dbReference>
<comment type="cofactor">
    <cofactor evidence="1">
        <name>Zn(2+)</name>
        <dbReference type="ChEBI" id="CHEBI:29105"/>
    </cofactor>
</comment>
<dbReference type="Pfam" id="PF08367">
    <property type="entry name" value="M16C_assoc"/>
    <property type="match status" value="1"/>
</dbReference>
<dbReference type="FunFam" id="3.30.830.10:FF:000009">
    <property type="entry name" value="Presequence protease, mitochondrial"/>
    <property type="match status" value="1"/>
</dbReference>
<dbReference type="EMBL" id="CP000142">
    <property type="protein sequence ID" value="ABA87932.1"/>
    <property type="molecule type" value="Genomic_DNA"/>
</dbReference>
<dbReference type="InterPro" id="IPR001431">
    <property type="entry name" value="Pept_M16_Zn_BS"/>
</dbReference>
<proteinExistence type="inferred from homology"/>
<dbReference type="Gene3D" id="3.30.830.10">
    <property type="entry name" value="Metalloenzyme, LuxS/M16 peptidase-like"/>
    <property type="match status" value="4"/>
</dbReference>
<dbReference type="OrthoDB" id="9762027at2"/>
<evidence type="ECO:0000313" key="11">
    <source>
        <dbReference type="EMBL" id="ABA87932.1"/>
    </source>
</evidence>
<dbReference type="AlphaFoldDB" id="Q3A6S5"/>
<dbReference type="InterPro" id="IPR013578">
    <property type="entry name" value="Peptidase_M16C_assoc"/>
</dbReference>
<dbReference type="PANTHER" id="PTHR43016">
    <property type="entry name" value="PRESEQUENCE PROTEASE"/>
    <property type="match status" value="1"/>
</dbReference>
<keyword evidence="3 11" id="KW-0645">Protease</keyword>
<dbReference type="SMART" id="SM01264">
    <property type="entry name" value="M16C_associated"/>
    <property type="match status" value="1"/>
</dbReference>
<dbReference type="KEGG" id="pca:Pcar_0673"/>
<comment type="similarity">
    <text evidence="2 8">Belongs to the peptidase M16 family.</text>
</comment>
<keyword evidence="6" id="KW-0862">Zinc</keyword>
<evidence type="ECO:0000256" key="2">
    <source>
        <dbReference type="ARBA" id="ARBA00007261"/>
    </source>
</evidence>
<dbReference type="Pfam" id="PF05193">
    <property type="entry name" value="Peptidase_M16_C"/>
    <property type="match status" value="1"/>
</dbReference>
<reference evidence="11 12" key="2">
    <citation type="journal article" date="2012" name="BMC Genomics">
        <title>The genome of Pelobacter carbinolicus reveals surprising metabolic capabilities and physiological features.</title>
        <authorList>
            <person name="Aklujkar M."/>
            <person name="Haveman S.A."/>
            <person name="Didonato R.Jr."/>
            <person name="Chertkov O."/>
            <person name="Han C.S."/>
            <person name="Land M.L."/>
            <person name="Brown P."/>
            <person name="Lovley D.R."/>
        </authorList>
    </citation>
    <scope>NUCLEOTIDE SEQUENCE [LARGE SCALE GENOMIC DNA]</scope>
    <source>
        <strain evidence="12">DSM 2380 / NBRC 103641 / GraBd1</strain>
    </source>
</reference>
<dbReference type="HOGENOM" id="CLU_009165_1_0_7"/>
<gene>
    <name evidence="11" type="ordered locus">Pcar_0673</name>
</gene>
<dbReference type="InterPro" id="IPR011765">
    <property type="entry name" value="Pept_M16_N"/>
</dbReference>
<keyword evidence="7 11" id="KW-0482">Metalloprotease</keyword>
<dbReference type="Pfam" id="PF00675">
    <property type="entry name" value="Peptidase_M16"/>
    <property type="match status" value="1"/>
</dbReference>
<reference evidence="12" key="1">
    <citation type="submission" date="2005-10" db="EMBL/GenBank/DDBJ databases">
        <title>Complete sequence of Pelobacter carbinolicus DSM 2380.</title>
        <authorList>
            <person name="Copeland A."/>
            <person name="Lucas S."/>
            <person name="Lapidus A."/>
            <person name="Barry K."/>
            <person name="Detter J.C."/>
            <person name="Glavina T."/>
            <person name="Hammon N."/>
            <person name="Israni S."/>
            <person name="Pitluck S."/>
            <person name="Chertkov O."/>
            <person name="Schmutz J."/>
            <person name="Larimer F."/>
            <person name="Land M."/>
            <person name="Kyrpides N."/>
            <person name="Ivanova N."/>
            <person name="Richardson P."/>
        </authorList>
    </citation>
    <scope>NUCLEOTIDE SEQUENCE [LARGE SCALE GENOMIC DNA]</scope>
    <source>
        <strain evidence="12">DSM 2380 / NBRC 103641 / GraBd1</strain>
    </source>
</reference>
<accession>Q3A6S5</accession>
<keyword evidence="9" id="KW-0175">Coiled coil</keyword>
<dbReference type="PROSITE" id="PS00143">
    <property type="entry name" value="INSULINASE"/>
    <property type="match status" value="1"/>
</dbReference>
<feature type="domain" description="Peptidase M16C associated" evidence="10">
    <location>
        <begin position="471"/>
        <end position="718"/>
    </location>
</feature>
<dbReference type="InterPro" id="IPR011249">
    <property type="entry name" value="Metalloenz_LuxS/M16"/>
</dbReference>
<dbReference type="PANTHER" id="PTHR43016:SF13">
    <property type="entry name" value="PRESEQUENCE PROTEASE, MITOCHONDRIAL"/>
    <property type="match status" value="1"/>
</dbReference>
<evidence type="ECO:0000256" key="9">
    <source>
        <dbReference type="SAM" id="Coils"/>
    </source>
</evidence>
<dbReference type="RefSeq" id="WP_011340375.1">
    <property type="nucleotide sequence ID" value="NC_007498.2"/>
</dbReference>
<dbReference type="Proteomes" id="UP000002534">
    <property type="component" value="Chromosome"/>
</dbReference>
<evidence type="ECO:0000256" key="3">
    <source>
        <dbReference type="ARBA" id="ARBA00022670"/>
    </source>
</evidence>
<dbReference type="STRING" id="338963.Pcar_0673"/>